<dbReference type="SMART" id="SM00028">
    <property type="entry name" value="TPR"/>
    <property type="match status" value="5"/>
</dbReference>
<dbReference type="Gene3D" id="1.25.40.10">
    <property type="entry name" value="Tetratricopeptide repeat domain"/>
    <property type="match status" value="3"/>
</dbReference>
<feature type="repeat" description="TPR" evidence="3">
    <location>
        <begin position="19"/>
        <end position="52"/>
    </location>
</feature>
<dbReference type="PANTHER" id="PTHR44227">
    <property type="match status" value="1"/>
</dbReference>
<evidence type="ECO:0000313" key="4">
    <source>
        <dbReference type="EMBL" id="MBK4723169.1"/>
    </source>
</evidence>
<gene>
    <name evidence="4" type="ORF">JJL56_30405</name>
</gene>
<evidence type="ECO:0000256" key="1">
    <source>
        <dbReference type="ARBA" id="ARBA00022737"/>
    </source>
</evidence>
<dbReference type="RefSeq" id="WP_200487575.1">
    <property type="nucleotide sequence ID" value="NZ_JAEPIV010000043.1"/>
</dbReference>
<evidence type="ECO:0000313" key="5">
    <source>
        <dbReference type="Proteomes" id="UP000654452"/>
    </source>
</evidence>
<keyword evidence="2 3" id="KW-0802">TPR repeat</keyword>
<dbReference type="EMBL" id="JAEPIV010000043">
    <property type="protein sequence ID" value="MBK4723169.1"/>
    <property type="molecule type" value="Genomic_DNA"/>
</dbReference>
<feature type="repeat" description="TPR" evidence="3">
    <location>
        <begin position="232"/>
        <end position="265"/>
    </location>
</feature>
<dbReference type="InterPro" id="IPR052346">
    <property type="entry name" value="O-mannosyl-transferase_TMTC"/>
</dbReference>
<keyword evidence="5" id="KW-1185">Reference proteome</keyword>
<keyword evidence="1" id="KW-0677">Repeat</keyword>
<dbReference type="PANTHER" id="PTHR44227:SF3">
    <property type="entry name" value="PROTEIN O-MANNOSYL-TRANSFERASE TMTC4"/>
    <property type="match status" value="1"/>
</dbReference>
<evidence type="ECO:0000256" key="2">
    <source>
        <dbReference type="ARBA" id="ARBA00022803"/>
    </source>
</evidence>
<evidence type="ECO:0008006" key="6">
    <source>
        <dbReference type="Google" id="ProtNLM"/>
    </source>
</evidence>
<protein>
    <recommendedName>
        <fullName evidence="6">Tetratricopeptide repeat protein</fullName>
    </recommendedName>
</protein>
<dbReference type="InterPro" id="IPR011990">
    <property type="entry name" value="TPR-like_helical_dom_sf"/>
</dbReference>
<reference evidence="4 5" key="1">
    <citation type="submission" date="2021-01" db="EMBL/GenBank/DDBJ databases">
        <title>Azospirillum sp. YIM DDC1 draft genome.</title>
        <authorList>
            <person name="Wang Y.-X."/>
        </authorList>
    </citation>
    <scope>NUCLEOTIDE SEQUENCE [LARGE SCALE GENOMIC DNA]</scope>
    <source>
        <strain evidence="4 5">YIM DDC1</strain>
    </source>
</reference>
<dbReference type="PROSITE" id="PS50005">
    <property type="entry name" value="TPR"/>
    <property type="match status" value="2"/>
</dbReference>
<sequence length="393" mass="44090">MVRIDFDAWRERIRRETLGNYHLRMGTAIEREGNATAALDAYRRAMAANPDSLTAHYRAYLLLNLLGHAEEAAAVDREARARRRDYQAECQDGMVRDLLESGQFEEARALADELLAADGSATRIRLSAEVEAAWGNHLENQRYTAESAEHFERALTIDPQQPHAHYWAGMRRFTAFDMAGAEPHLEQAVAGMPEHHWAACMLGFVWLVRDRLDEASRLIAQAAPCLVETQKPWAYGHLGLAAHMQGDAEAAAVGFHRAAALDPKEAWVFCYIGLGLLGQRRPAEAERMFRRSTTLDRNALLYRACLGLALVEQGRSEEGLRMVRDTAARETTFAMPILVQALAEDRQGNRDAALALCRKAANLQPQFIGYVIRLLVWEAERLKAIFRGIGFPL</sequence>
<accession>A0ABS1I8B5</accession>
<organism evidence="4 5">
    <name type="scientific">Azospirillum aestuarii</name>
    <dbReference type="NCBI Taxonomy" id="2802052"/>
    <lineage>
        <taxon>Bacteria</taxon>
        <taxon>Pseudomonadati</taxon>
        <taxon>Pseudomonadota</taxon>
        <taxon>Alphaproteobacteria</taxon>
        <taxon>Rhodospirillales</taxon>
        <taxon>Azospirillaceae</taxon>
        <taxon>Azospirillum</taxon>
    </lineage>
</organism>
<dbReference type="SUPFAM" id="SSF81901">
    <property type="entry name" value="HCP-like"/>
    <property type="match status" value="1"/>
</dbReference>
<dbReference type="InterPro" id="IPR019734">
    <property type="entry name" value="TPR_rpt"/>
</dbReference>
<evidence type="ECO:0000256" key="3">
    <source>
        <dbReference type="PROSITE-ProRule" id="PRU00339"/>
    </source>
</evidence>
<name>A0ABS1I8B5_9PROT</name>
<dbReference type="SUPFAM" id="SSF48452">
    <property type="entry name" value="TPR-like"/>
    <property type="match status" value="1"/>
</dbReference>
<dbReference type="Pfam" id="PF13432">
    <property type="entry name" value="TPR_16"/>
    <property type="match status" value="1"/>
</dbReference>
<dbReference type="Proteomes" id="UP000654452">
    <property type="component" value="Unassembled WGS sequence"/>
</dbReference>
<comment type="caution">
    <text evidence="4">The sequence shown here is derived from an EMBL/GenBank/DDBJ whole genome shotgun (WGS) entry which is preliminary data.</text>
</comment>
<proteinExistence type="predicted"/>